<accession>A0AAJ0AZC6</accession>
<feature type="region of interest" description="Disordered" evidence="1">
    <location>
        <begin position="210"/>
        <end position="230"/>
    </location>
</feature>
<dbReference type="EMBL" id="JAHMHR010000001">
    <property type="protein sequence ID" value="KAK1701081.1"/>
    <property type="molecule type" value="Genomic_DNA"/>
</dbReference>
<feature type="compositionally biased region" description="Basic and acidic residues" evidence="1">
    <location>
        <begin position="39"/>
        <end position="48"/>
    </location>
</feature>
<reference evidence="2" key="1">
    <citation type="submission" date="2021-06" db="EMBL/GenBank/DDBJ databases">
        <title>Comparative genomics, transcriptomics and evolutionary studies reveal genomic signatures of adaptation to plant cell wall in hemibiotrophic fungi.</title>
        <authorList>
            <consortium name="DOE Joint Genome Institute"/>
            <person name="Baroncelli R."/>
            <person name="Diaz J.F."/>
            <person name="Benocci T."/>
            <person name="Peng M."/>
            <person name="Battaglia E."/>
            <person name="Haridas S."/>
            <person name="Andreopoulos W."/>
            <person name="Labutti K."/>
            <person name="Pangilinan J."/>
            <person name="Floch G.L."/>
            <person name="Makela M.R."/>
            <person name="Henrissat B."/>
            <person name="Grigoriev I.V."/>
            <person name="Crouch J.A."/>
            <person name="De Vries R.P."/>
            <person name="Sukno S.A."/>
            <person name="Thon M.R."/>
        </authorList>
    </citation>
    <scope>NUCLEOTIDE SEQUENCE</scope>
    <source>
        <strain evidence="2">CBS 193.32</strain>
    </source>
</reference>
<proteinExistence type="predicted"/>
<organism evidence="2 3">
    <name type="scientific">Colletotrichum godetiae</name>
    <dbReference type="NCBI Taxonomy" id="1209918"/>
    <lineage>
        <taxon>Eukaryota</taxon>
        <taxon>Fungi</taxon>
        <taxon>Dikarya</taxon>
        <taxon>Ascomycota</taxon>
        <taxon>Pezizomycotina</taxon>
        <taxon>Sordariomycetes</taxon>
        <taxon>Hypocreomycetidae</taxon>
        <taxon>Glomerellales</taxon>
        <taxon>Glomerellaceae</taxon>
        <taxon>Colletotrichum</taxon>
        <taxon>Colletotrichum acutatum species complex</taxon>
    </lineage>
</organism>
<name>A0AAJ0AZC6_9PEZI</name>
<evidence type="ECO:0000313" key="2">
    <source>
        <dbReference type="EMBL" id="KAK1701081.1"/>
    </source>
</evidence>
<protein>
    <submittedName>
        <fullName evidence="2">Uncharacterized protein</fullName>
    </submittedName>
</protein>
<evidence type="ECO:0000313" key="3">
    <source>
        <dbReference type="Proteomes" id="UP001224890"/>
    </source>
</evidence>
<dbReference type="Proteomes" id="UP001224890">
    <property type="component" value="Unassembled WGS sequence"/>
</dbReference>
<comment type="caution">
    <text evidence="2">The sequence shown here is derived from an EMBL/GenBank/DDBJ whole genome shotgun (WGS) entry which is preliminary data.</text>
</comment>
<dbReference type="AlphaFoldDB" id="A0AAJ0AZC6"/>
<keyword evidence="3" id="KW-1185">Reference proteome</keyword>
<feature type="region of interest" description="Disordered" evidence="1">
    <location>
        <begin position="9"/>
        <end position="61"/>
    </location>
</feature>
<evidence type="ECO:0000256" key="1">
    <source>
        <dbReference type="SAM" id="MobiDB-lite"/>
    </source>
</evidence>
<sequence>MQDGCRVACSATRGHRTDPSNSGQSPFGCVLPHPAQRASRKETGREHAASLARMSPRSHGSVPAMISVPRSLQLLLLPVKVCRIGRGQEYRYQGALPREHGSLGSHYTVRTVKYGDVCLSKEDGCCQLVQLHVPRAMPKSPPAKSAGRPDSGRRTDFHAAAFAALRAVRYHQNALPLPSVASLRIPPEEKITRPTDMQIRIAKALPHLNESAASGPCGELQYDNSEELER</sequence>
<gene>
    <name evidence="2" type="ORF">BDP55DRAFT_9000</name>
</gene>
<dbReference type="RefSeq" id="XP_060436836.1">
    <property type="nucleotide sequence ID" value="XM_060581303.1"/>
</dbReference>
<dbReference type="GeneID" id="85465829"/>